<proteinExistence type="predicted"/>
<evidence type="ECO:0000313" key="3">
    <source>
        <dbReference type="WBParaSite" id="PTRK_0000195800.1"/>
    </source>
</evidence>
<dbReference type="AlphaFoldDB" id="A0A0N4Z4P2"/>
<protein>
    <submittedName>
        <fullName evidence="3">RGS domain-containing protein</fullName>
    </submittedName>
</protein>
<accession>A0A0N4Z4P2</accession>
<name>A0A0N4Z4P2_PARTI</name>
<reference evidence="3" key="1">
    <citation type="submission" date="2017-02" db="UniProtKB">
        <authorList>
            <consortium name="WormBaseParasite"/>
        </authorList>
    </citation>
    <scope>IDENTIFICATION</scope>
</reference>
<dbReference type="InterPro" id="IPR055938">
    <property type="entry name" value="DUF7516"/>
</dbReference>
<keyword evidence="2" id="KW-1185">Reference proteome</keyword>
<dbReference type="WBParaSite" id="PTRK_0000195800.1">
    <property type="protein sequence ID" value="PTRK_0000195800.1"/>
    <property type="gene ID" value="PTRK_0000195800"/>
</dbReference>
<dbReference type="Pfam" id="PF24360">
    <property type="entry name" value="DUF7516"/>
    <property type="match status" value="1"/>
</dbReference>
<sequence>MDANYSKKIQDTMLLNEISLCNENTISAGNIERNFSVESVDSSDSSDNNSHSLVLPFVNNNNNVERDVGYLSSENDEESNYGYTFYESSNETTSNDGSNVENINKGREKDLSDDFVTNLLKQLSTESLLARYPFELLKTMKVPENSFDKKIIPIEVPFSVLTEYYERDDNIKKLLHDKIAQMIYALAFVVKGTGEELVSRYEIFFKNLYHIEGHELKKFMGCTFFEFMLKPCCEPYFKINFDSDSNKQYVEFNKSDKEFVNHGEKMVSLRKLYEEKLKSKVGQFQETNKKHQFDLKILNEKLKWLAIVASAPEGVEEICIQQFQDKYFEYYNVRLNKKQWMPIFKRTQFVAIIRTFFSKQLEFVPEQHISNKIRIICDIHEEISKLKQQIIECKERKEKEKKLSKGGKKDAEQIKKEKVKLQWKPRSVVEDIINSV</sequence>
<evidence type="ECO:0000259" key="1">
    <source>
        <dbReference type="Pfam" id="PF24360"/>
    </source>
</evidence>
<feature type="domain" description="DUF7516" evidence="1">
    <location>
        <begin position="315"/>
        <end position="374"/>
    </location>
</feature>
<dbReference type="Proteomes" id="UP000038045">
    <property type="component" value="Unplaced"/>
</dbReference>
<evidence type="ECO:0000313" key="2">
    <source>
        <dbReference type="Proteomes" id="UP000038045"/>
    </source>
</evidence>
<organism evidence="2 3">
    <name type="scientific">Parastrongyloides trichosuri</name>
    <name type="common">Possum-specific nematode worm</name>
    <dbReference type="NCBI Taxonomy" id="131310"/>
    <lineage>
        <taxon>Eukaryota</taxon>
        <taxon>Metazoa</taxon>
        <taxon>Ecdysozoa</taxon>
        <taxon>Nematoda</taxon>
        <taxon>Chromadorea</taxon>
        <taxon>Rhabditida</taxon>
        <taxon>Tylenchina</taxon>
        <taxon>Panagrolaimomorpha</taxon>
        <taxon>Strongyloidoidea</taxon>
        <taxon>Strongyloididae</taxon>
        <taxon>Parastrongyloides</taxon>
    </lineage>
</organism>